<keyword evidence="1" id="KW-0812">Transmembrane</keyword>
<dbReference type="EMBL" id="AUSU01003361">
    <property type="protein sequence ID" value="EPS66992.1"/>
    <property type="molecule type" value="Genomic_DNA"/>
</dbReference>
<dbReference type="Proteomes" id="UP000015453">
    <property type="component" value="Unassembled WGS sequence"/>
</dbReference>
<feature type="transmembrane region" description="Helical" evidence="1">
    <location>
        <begin position="24"/>
        <end position="47"/>
    </location>
</feature>
<dbReference type="OrthoDB" id="2015909at2759"/>
<dbReference type="PANTHER" id="PTHR35124">
    <property type="entry name" value="CYTOCHROME P450 FAMILY PROTEIN"/>
    <property type="match status" value="1"/>
</dbReference>
<accession>S8E3Y8</accession>
<evidence type="ECO:0000256" key="1">
    <source>
        <dbReference type="SAM" id="Phobius"/>
    </source>
</evidence>
<keyword evidence="1" id="KW-0472">Membrane</keyword>
<evidence type="ECO:0000313" key="2">
    <source>
        <dbReference type="EMBL" id="EPS66992.1"/>
    </source>
</evidence>
<dbReference type="PANTHER" id="PTHR35124:SF1">
    <property type="entry name" value="CYTOCHROME P450 FAMILY PROTEIN"/>
    <property type="match status" value="1"/>
</dbReference>
<comment type="caution">
    <text evidence="2">The sequence shown here is derived from an EMBL/GenBank/DDBJ whole genome shotgun (WGS) entry which is preliminary data.</text>
</comment>
<keyword evidence="3" id="KW-1185">Reference proteome</keyword>
<dbReference type="InterPro" id="IPR013783">
    <property type="entry name" value="Ig-like_fold"/>
</dbReference>
<keyword evidence="1" id="KW-1133">Transmembrane helix</keyword>
<evidence type="ECO:0000313" key="3">
    <source>
        <dbReference type="Proteomes" id="UP000015453"/>
    </source>
</evidence>
<gene>
    <name evidence="2" type="ORF">M569_07783</name>
</gene>
<proteinExistence type="predicted"/>
<dbReference type="AlphaFoldDB" id="S8E3Y8"/>
<protein>
    <submittedName>
        <fullName evidence="2">Uncharacterized protein</fullName>
    </submittedName>
</protein>
<dbReference type="Gene3D" id="2.60.40.10">
    <property type="entry name" value="Immunoglobulins"/>
    <property type="match status" value="1"/>
</dbReference>
<organism evidence="2 3">
    <name type="scientific">Genlisea aurea</name>
    <dbReference type="NCBI Taxonomy" id="192259"/>
    <lineage>
        <taxon>Eukaryota</taxon>
        <taxon>Viridiplantae</taxon>
        <taxon>Streptophyta</taxon>
        <taxon>Embryophyta</taxon>
        <taxon>Tracheophyta</taxon>
        <taxon>Spermatophyta</taxon>
        <taxon>Magnoliopsida</taxon>
        <taxon>eudicotyledons</taxon>
        <taxon>Gunneridae</taxon>
        <taxon>Pentapetalae</taxon>
        <taxon>asterids</taxon>
        <taxon>lamiids</taxon>
        <taxon>Lamiales</taxon>
        <taxon>Lentibulariaceae</taxon>
        <taxon>Genlisea</taxon>
    </lineage>
</organism>
<sequence length="576" mass="64592">MTGFSAKQVAGGGNTRRNAAAVHWWAAGFKILMVGGVSLGLLALWAVKLRDISADDFDFVVMNVNVSVVVPRRNRDFRNSFTREQQAAEMAGSERLPWISADLEANYSSRLLNSWLAPKDAPCKISRTVDIRVPIVDGIELSTSEIHDFVIQAVDDSGEPRCSGGDYFEIDLSGESWKSRPPVKDLGNGNYTVSLSVHPDFSGDYNLTIILLYRDFEGLKFSPSRFVFDRTLRVIPIKFAPLDPSPQLPELKRCREADFARDAWSGRWTRHARNDSCPISGDGRFRCQEPSFPCSVPWCHGALGSLESNGWVYSAHCSFKLFTSEEAWNCLTDRWIFWWGDSNHCDTIRNVLHFILDVNHHIQKVPRIFDSNVTNPRNPAQVIRITSIFNGHHNATGNYEGLHSLSDAGYREFLRGYFSGDVVPDAVIMNSGLHDGVHWSTVRKFIAKGADYAAGFWNEVVSGIRERGAAKRPPEIIYRTTVAGGGYARSLAFNPQKMEAFNGVVLDKLRRKGILDKVIDGFDMTFPWHYDNRCNDGVHYGRPPSKTRWRDGGIGHQYFVDLMLGHAIINALCAAP</sequence>
<name>S8E3Y8_9LAMI</name>
<reference evidence="2 3" key="1">
    <citation type="journal article" date="2013" name="BMC Genomics">
        <title>The miniature genome of a carnivorous plant Genlisea aurea contains a low number of genes and short non-coding sequences.</title>
        <authorList>
            <person name="Leushkin E.V."/>
            <person name="Sutormin R.A."/>
            <person name="Nabieva E.R."/>
            <person name="Penin A.A."/>
            <person name="Kondrashov A.S."/>
            <person name="Logacheva M.D."/>
        </authorList>
    </citation>
    <scope>NUCLEOTIDE SEQUENCE [LARGE SCALE GENOMIC DNA]</scope>
</reference>